<dbReference type="InterPro" id="IPR029058">
    <property type="entry name" value="AB_hydrolase_fold"/>
</dbReference>
<organism evidence="1 2">
    <name type="scientific">Roseococcus pinisoli</name>
    <dbReference type="NCBI Taxonomy" id="2835040"/>
    <lineage>
        <taxon>Bacteria</taxon>
        <taxon>Pseudomonadati</taxon>
        <taxon>Pseudomonadota</taxon>
        <taxon>Alphaproteobacteria</taxon>
        <taxon>Acetobacterales</taxon>
        <taxon>Roseomonadaceae</taxon>
        <taxon>Roseococcus</taxon>
    </lineage>
</organism>
<sequence>MATIETYLDIAQACYARAGSAVDAPADWTVQKWEWATWYGNGYQGGVFESASEIIVGFSGTKGGLTTAPISQNSGNVRIGLNVIPNMSGSAFAMVKWAQANAFGRSISIVGHSLGGGLAQVVGNWSGLPFISFNGPGMASHLKMSAFNLFKPQQMVRSALAKNTSDTVGICFTVKGDFVGEFGAHVGHEIVVPKRSPDDSHSLDAILAGFTLAKARASTPRTLLSIWPALAGGRARR</sequence>
<dbReference type="RefSeq" id="WP_213671640.1">
    <property type="nucleotide sequence ID" value="NZ_JAHCDA010000004.1"/>
</dbReference>
<name>A0ABS5QJ50_9PROT</name>
<dbReference type="Proteomes" id="UP000766336">
    <property type="component" value="Unassembled WGS sequence"/>
</dbReference>
<dbReference type="Pfam" id="PF26363">
    <property type="entry name" value="Phospholipase-like"/>
    <property type="match status" value="1"/>
</dbReference>
<gene>
    <name evidence="1" type="ORF">KHU32_18430</name>
</gene>
<dbReference type="Gene3D" id="3.40.50.1820">
    <property type="entry name" value="alpha/beta hydrolase"/>
    <property type="match status" value="1"/>
</dbReference>
<proteinExistence type="predicted"/>
<dbReference type="EMBL" id="JAHCDA010000004">
    <property type="protein sequence ID" value="MBS7812932.1"/>
    <property type="molecule type" value="Genomic_DNA"/>
</dbReference>
<evidence type="ECO:0008006" key="3">
    <source>
        <dbReference type="Google" id="ProtNLM"/>
    </source>
</evidence>
<keyword evidence="2" id="KW-1185">Reference proteome</keyword>
<reference evidence="1 2" key="1">
    <citation type="submission" date="2021-05" db="EMBL/GenBank/DDBJ databases">
        <title>Roseococcus sp. XZZS9, whole genome shotgun sequencing project.</title>
        <authorList>
            <person name="Zhao G."/>
            <person name="Shen L."/>
        </authorList>
    </citation>
    <scope>NUCLEOTIDE SEQUENCE [LARGE SCALE GENOMIC DNA]</scope>
    <source>
        <strain evidence="1 2">XZZS9</strain>
    </source>
</reference>
<evidence type="ECO:0000313" key="1">
    <source>
        <dbReference type="EMBL" id="MBS7812932.1"/>
    </source>
</evidence>
<dbReference type="SUPFAM" id="SSF53474">
    <property type="entry name" value="alpha/beta-Hydrolases"/>
    <property type="match status" value="1"/>
</dbReference>
<evidence type="ECO:0000313" key="2">
    <source>
        <dbReference type="Proteomes" id="UP000766336"/>
    </source>
</evidence>
<comment type="caution">
    <text evidence="1">The sequence shown here is derived from an EMBL/GenBank/DDBJ whole genome shotgun (WGS) entry which is preliminary data.</text>
</comment>
<accession>A0ABS5QJ50</accession>
<protein>
    <recommendedName>
        <fullName evidence="3">Fungal lipase-like domain-containing protein</fullName>
    </recommendedName>
</protein>